<accession>A0A344J844</accession>
<dbReference type="InterPro" id="IPR012312">
    <property type="entry name" value="Hemerythrin-like"/>
</dbReference>
<dbReference type="OrthoDB" id="9793254at2"/>
<dbReference type="AlphaFoldDB" id="A0A344J844"/>
<sequence>MPRLGEIRELAREHHGALILARDLGRLADDAGDEVLAAMNARIARYWKDDMAAHFRHEEAILLRLPGVLPAEKAMTLLDDHHALAALCVRAAANDLRLASLRSFGERLAAHVRFEERACFDALQDALEATSQ</sequence>
<dbReference type="EMBL" id="CP029556">
    <property type="protein sequence ID" value="AXA85204.1"/>
    <property type="molecule type" value="Genomic_DNA"/>
</dbReference>
<dbReference type="Pfam" id="PF01814">
    <property type="entry name" value="Hemerythrin"/>
    <property type="match status" value="1"/>
</dbReference>
<evidence type="ECO:0000313" key="2">
    <source>
        <dbReference type="EMBL" id="AXA85204.1"/>
    </source>
</evidence>
<gene>
    <name evidence="2" type="ORF">DCD74_11405</name>
</gene>
<proteinExistence type="predicted"/>
<dbReference type="RefSeq" id="WP_112927415.1">
    <property type="nucleotide sequence ID" value="NZ_CP029556.1"/>
</dbReference>
<evidence type="ECO:0000259" key="1">
    <source>
        <dbReference type="Pfam" id="PF01814"/>
    </source>
</evidence>
<name>A0A344J844_9GAMM</name>
<protein>
    <recommendedName>
        <fullName evidence="1">Hemerythrin-like domain-containing protein</fullName>
    </recommendedName>
</protein>
<keyword evidence="3" id="KW-1185">Reference proteome</keyword>
<reference evidence="3" key="1">
    <citation type="submission" date="2018-05" db="EMBL/GenBank/DDBJ databases">
        <title>Luteimonas pekinense sp. nov., isolated from human Meibomian gland secretions, Beijing, China.</title>
        <authorList>
            <person name="Wen T."/>
            <person name="Bai H."/>
            <person name="Lv H."/>
        </authorList>
    </citation>
    <scope>NUCLEOTIDE SEQUENCE [LARGE SCALE GENOMIC DNA]</scope>
    <source>
        <strain evidence="3">83-4</strain>
    </source>
</reference>
<dbReference type="Proteomes" id="UP000251842">
    <property type="component" value="Chromosome"/>
</dbReference>
<feature type="domain" description="Hemerythrin-like" evidence="1">
    <location>
        <begin position="7"/>
        <end position="121"/>
    </location>
</feature>
<organism evidence="2 3">
    <name type="scientific">Solilutibacter oculi</name>
    <dbReference type="NCBI Taxonomy" id="2698682"/>
    <lineage>
        <taxon>Bacteria</taxon>
        <taxon>Pseudomonadati</taxon>
        <taxon>Pseudomonadota</taxon>
        <taxon>Gammaproteobacteria</taxon>
        <taxon>Lysobacterales</taxon>
        <taxon>Lysobacteraceae</taxon>
        <taxon>Solilutibacter</taxon>
    </lineage>
</organism>
<dbReference type="KEGG" id="lue:DCD74_11405"/>
<evidence type="ECO:0000313" key="3">
    <source>
        <dbReference type="Proteomes" id="UP000251842"/>
    </source>
</evidence>